<feature type="transmembrane region" description="Helical" evidence="14">
    <location>
        <begin position="407"/>
        <end position="431"/>
    </location>
</feature>
<dbReference type="SUPFAM" id="SSF53649">
    <property type="entry name" value="Alkaline phosphatase-like"/>
    <property type="match status" value="1"/>
</dbReference>
<dbReference type="InterPro" id="IPR002591">
    <property type="entry name" value="Phosphodiest/P_Trfase"/>
</dbReference>
<keyword evidence="6 14" id="KW-0808">Transferase</keyword>
<protein>
    <recommendedName>
        <fullName evidence="4 14">GPI ethanolamine phosphate transferase 1</fullName>
        <ecNumber evidence="14">2.-.-.-</ecNumber>
    </recommendedName>
</protein>
<evidence type="ECO:0000256" key="7">
    <source>
        <dbReference type="ARBA" id="ARBA00022692"/>
    </source>
</evidence>
<keyword evidence="5 14" id="KW-0337">GPI-anchor biosynthesis</keyword>
<evidence type="ECO:0000256" key="1">
    <source>
        <dbReference type="ARBA" id="ARBA00004477"/>
    </source>
</evidence>
<dbReference type="AlphaFoldDB" id="A0A9P8I6Q9"/>
<evidence type="ECO:0000259" key="16">
    <source>
        <dbReference type="Pfam" id="PF04987"/>
    </source>
</evidence>
<keyword evidence="9 14" id="KW-1133">Transmembrane helix</keyword>
<accession>A0A9P8I6Q9</accession>
<dbReference type="EC" id="2.-.-.-" evidence="14"/>
<organism evidence="17 18">
    <name type="scientific">Glutinoglossum americanum</name>
    <dbReference type="NCBI Taxonomy" id="1670608"/>
    <lineage>
        <taxon>Eukaryota</taxon>
        <taxon>Fungi</taxon>
        <taxon>Dikarya</taxon>
        <taxon>Ascomycota</taxon>
        <taxon>Pezizomycotina</taxon>
        <taxon>Geoglossomycetes</taxon>
        <taxon>Geoglossales</taxon>
        <taxon>Geoglossaceae</taxon>
        <taxon>Glutinoglossum</taxon>
    </lineage>
</organism>
<comment type="caution">
    <text evidence="14">Lacks conserved residue(s) required for the propagation of feature annotation.</text>
</comment>
<dbReference type="FunFam" id="3.40.720.10:FF:000015">
    <property type="entry name" value="GPI ethanolamine phosphate transferase 1"/>
    <property type="match status" value="1"/>
</dbReference>
<feature type="transmembrane region" description="Helical" evidence="14">
    <location>
        <begin position="697"/>
        <end position="716"/>
    </location>
</feature>
<dbReference type="GO" id="GO:0071555">
    <property type="term" value="P:cell wall organization"/>
    <property type="evidence" value="ECO:0007669"/>
    <property type="project" value="UniProtKB-KW"/>
</dbReference>
<name>A0A9P8I6Q9_9PEZI</name>
<keyword evidence="12" id="KW-0961">Cell wall biogenesis/degradation</keyword>
<comment type="subcellular location">
    <subcellularLocation>
        <location evidence="1 14">Endoplasmic reticulum membrane</location>
        <topology evidence="1 14">Multi-pass membrane protein</topology>
    </subcellularLocation>
</comment>
<dbReference type="Pfam" id="PF04987">
    <property type="entry name" value="PigN"/>
    <property type="match status" value="1"/>
</dbReference>
<feature type="region of interest" description="Disordered" evidence="15">
    <location>
        <begin position="763"/>
        <end position="787"/>
    </location>
</feature>
<evidence type="ECO:0000256" key="5">
    <source>
        <dbReference type="ARBA" id="ARBA00022502"/>
    </source>
</evidence>
<feature type="transmembrane region" description="Helical" evidence="14">
    <location>
        <begin position="536"/>
        <end position="554"/>
    </location>
</feature>
<dbReference type="GO" id="GO:0006506">
    <property type="term" value="P:GPI anchor biosynthetic process"/>
    <property type="evidence" value="ECO:0007669"/>
    <property type="project" value="UniProtKB-KW"/>
</dbReference>
<keyword evidence="18" id="KW-1185">Reference proteome</keyword>
<dbReference type="EMBL" id="JAGHQL010000021">
    <property type="protein sequence ID" value="KAH0544284.1"/>
    <property type="molecule type" value="Genomic_DNA"/>
</dbReference>
<dbReference type="InterPro" id="IPR017852">
    <property type="entry name" value="GPI_EtnP_transferase_1_C"/>
</dbReference>
<evidence type="ECO:0000256" key="15">
    <source>
        <dbReference type="SAM" id="MobiDB-lite"/>
    </source>
</evidence>
<feature type="region of interest" description="Disordered" evidence="15">
    <location>
        <begin position="1"/>
        <end position="30"/>
    </location>
</feature>
<keyword evidence="11" id="KW-0325">Glycoprotein</keyword>
<evidence type="ECO:0000256" key="13">
    <source>
        <dbReference type="ARBA" id="ARBA00024850"/>
    </source>
</evidence>
<evidence type="ECO:0000256" key="6">
    <source>
        <dbReference type="ARBA" id="ARBA00022679"/>
    </source>
</evidence>
<comment type="pathway">
    <text evidence="2 14">Glycolipid biosynthesis; glycosylphosphatidylinositol-anchor biosynthesis.</text>
</comment>
<dbReference type="OrthoDB" id="2748310at2759"/>
<dbReference type="CDD" id="cd16020">
    <property type="entry name" value="GPI_EPT_1"/>
    <property type="match status" value="1"/>
</dbReference>
<evidence type="ECO:0000313" key="18">
    <source>
        <dbReference type="Proteomes" id="UP000698800"/>
    </source>
</evidence>
<evidence type="ECO:0000256" key="8">
    <source>
        <dbReference type="ARBA" id="ARBA00022824"/>
    </source>
</evidence>
<feature type="transmembrane region" description="Helical" evidence="14">
    <location>
        <begin position="561"/>
        <end position="580"/>
    </location>
</feature>
<dbReference type="Gene3D" id="3.40.720.10">
    <property type="entry name" value="Alkaline Phosphatase, subunit A"/>
    <property type="match status" value="1"/>
</dbReference>
<dbReference type="Pfam" id="PF01663">
    <property type="entry name" value="Phosphodiest"/>
    <property type="match status" value="1"/>
</dbReference>
<gene>
    <name evidence="17" type="ORF">FGG08_001547</name>
</gene>
<sequence length="818" mass="89687">MRDGLRADKAFQSFPDPSPPPSSTKEEALTPRPLMPFLRSRVLSHGTFGVSHTRVPTESRPGHVALIAGLYEDVSAVTTGWKLNPVNFDSVFNRSRHTWSWGSPDILPMFREGAVPGRVDTEVYGEEAEDFTQDATQLDTWVFDKVDTFFKSASANSTLNALLHEDKLVFFLHLLGLDTTGHAYRPYSKEYLHNIKVVDQGVEQMTKLIENFYGDGKTAFVFTADHGMSDWGSHGDGHPDNTRTPLIAWGSGIAKPVASIGETAPGHEDGLSSDWGLHHVKRNDVAQADVAALMAYLAGLEFPVNSVGELPLNYLAGDLKQKAEAALVNTRGVLEMYRVKEEEKRSKKIRYRPFGSLGEGDRSVKSRTARIEQLIEGGGYETAIAECAQLMKLGLEGLRYLQTYDWLFLRALVTTGYLGWIAFALTTVIDLHVLHGVTDTSRAVPSFLFFSSLLMIIYSILWVQQSPWTYYAYALFPIVFWEEVFARRKAISQGRRILLAHVHSVSDYTKLGLDAVVFMGLLQAIVQGYFHRQIFTASFLLAAFWPVLYGTGFISKNKPLIAMWVAACGVMSTFTLLPVVKVEDVNLILLGGVAMFTVGVFYLLYEENILANSDGMSPNSSNGISRVILGAQVAFFGTGNIASISSFSLDSVYRLIPVFNPFSQGALLLLKLLIPFAIISANLGILNRSLGVAPSALFMVVMAISDVLTLNFFYMVRDEGSWLDIGTTISHFCIASLLCVFVAVLESLSEVFTSGVEVGQHAEYRSSDTTKERGRAEGSVMNGNGNGGVSVDSSAAFSVKLANGHTGSEEPVLNGNAT</sequence>
<dbReference type="GO" id="GO:0005789">
    <property type="term" value="C:endoplasmic reticulum membrane"/>
    <property type="evidence" value="ECO:0007669"/>
    <property type="project" value="UniProtKB-SubCell"/>
</dbReference>
<dbReference type="InterPro" id="IPR017850">
    <property type="entry name" value="Alkaline_phosphatase_core_sf"/>
</dbReference>
<dbReference type="PANTHER" id="PTHR12250">
    <property type="entry name" value="PHOSPHATIDYLINOSITOL GLYCAN, CLASS N"/>
    <property type="match status" value="1"/>
</dbReference>
<dbReference type="Proteomes" id="UP000698800">
    <property type="component" value="Unassembled WGS sequence"/>
</dbReference>
<evidence type="ECO:0000256" key="4">
    <source>
        <dbReference type="ARBA" id="ARBA00020831"/>
    </source>
</evidence>
<feature type="transmembrane region" description="Helical" evidence="14">
    <location>
        <begin position="626"/>
        <end position="645"/>
    </location>
</feature>
<feature type="transmembrane region" description="Helical" evidence="14">
    <location>
        <begin position="443"/>
        <end position="462"/>
    </location>
</feature>
<dbReference type="PANTHER" id="PTHR12250:SF0">
    <property type="entry name" value="GPI ETHANOLAMINE PHOSPHATE TRANSFERASE 1"/>
    <property type="match status" value="1"/>
</dbReference>
<comment type="similarity">
    <text evidence="3 14">Belongs to the PIGG/PIGN/PIGO family. PIGN subfamily.</text>
</comment>
<feature type="compositionally biased region" description="Low complexity" evidence="15">
    <location>
        <begin position="778"/>
        <end position="787"/>
    </location>
</feature>
<dbReference type="InterPro" id="IPR007070">
    <property type="entry name" value="GPI_EtnP_transferase_1"/>
</dbReference>
<reference evidence="17" key="1">
    <citation type="submission" date="2021-03" db="EMBL/GenBank/DDBJ databases">
        <title>Comparative genomics and phylogenomic investigation of the class Geoglossomycetes provide insights into ecological specialization and systematics.</title>
        <authorList>
            <person name="Melie T."/>
            <person name="Pirro S."/>
            <person name="Miller A.N."/>
            <person name="Quandt A."/>
        </authorList>
    </citation>
    <scope>NUCLEOTIDE SEQUENCE</scope>
    <source>
        <strain evidence="17">GBOQ0MN5Z8</strain>
    </source>
</reference>
<keyword evidence="10 14" id="KW-0472">Membrane</keyword>
<feature type="domain" description="GPI ethanolamine phosphate transferase 1 C-terminal" evidence="16">
    <location>
        <begin position="396"/>
        <end position="632"/>
    </location>
</feature>
<feature type="transmembrane region" description="Helical" evidence="14">
    <location>
        <begin position="665"/>
        <end position="685"/>
    </location>
</feature>
<dbReference type="InterPro" id="IPR037671">
    <property type="entry name" value="PIGN_N"/>
</dbReference>
<evidence type="ECO:0000256" key="12">
    <source>
        <dbReference type="ARBA" id="ARBA00023316"/>
    </source>
</evidence>
<evidence type="ECO:0000256" key="10">
    <source>
        <dbReference type="ARBA" id="ARBA00023136"/>
    </source>
</evidence>
<feature type="transmembrane region" description="Helical" evidence="14">
    <location>
        <begin position="586"/>
        <end position="605"/>
    </location>
</feature>
<evidence type="ECO:0000256" key="14">
    <source>
        <dbReference type="RuleBase" id="RU367138"/>
    </source>
</evidence>
<evidence type="ECO:0000256" key="2">
    <source>
        <dbReference type="ARBA" id="ARBA00004687"/>
    </source>
</evidence>
<proteinExistence type="inferred from homology"/>
<evidence type="ECO:0000256" key="3">
    <source>
        <dbReference type="ARBA" id="ARBA00008400"/>
    </source>
</evidence>
<evidence type="ECO:0000256" key="11">
    <source>
        <dbReference type="ARBA" id="ARBA00023180"/>
    </source>
</evidence>
<feature type="compositionally biased region" description="Basic and acidic residues" evidence="15">
    <location>
        <begin position="763"/>
        <end position="776"/>
    </location>
</feature>
<keyword evidence="7 14" id="KW-0812">Transmembrane</keyword>
<evidence type="ECO:0000256" key="9">
    <source>
        <dbReference type="ARBA" id="ARBA00022989"/>
    </source>
</evidence>
<comment type="function">
    <text evidence="13 14">Ethanolamine phosphate transferase involved in glycosylphosphatidylinositol-anchor biosynthesis. Transfers ethanolamine phosphate to the first alpha-1,4-linked mannose of the glycosylphosphatidylinositol precursor of GPI-anchor.</text>
</comment>
<feature type="transmembrane region" description="Helical" evidence="14">
    <location>
        <begin position="722"/>
        <end position="745"/>
    </location>
</feature>
<evidence type="ECO:0000313" key="17">
    <source>
        <dbReference type="EMBL" id="KAH0544284.1"/>
    </source>
</evidence>
<dbReference type="GO" id="GO:0051377">
    <property type="term" value="F:mannose-ethanolamine phosphotransferase activity"/>
    <property type="evidence" value="ECO:0007669"/>
    <property type="project" value="UniProtKB-UniRule"/>
</dbReference>
<comment type="caution">
    <text evidence="17">The sequence shown here is derived from an EMBL/GenBank/DDBJ whole genome shotgun (WGS) entry which is preliminary data.</text>
</comment>
<keyword evidence="8 14" id="KW-0256">Endoplasmic reticulum</keyword>